<feature type="domain" description="Nephrocystin 3-like N-terminal" evidence="4">
    <location>
        <begin position="102"/>
        <end position="263"/>
    </location>
</feature>
<organism evidence="5 6">
    <name type="scientific">Mycena sanguinolenta</name>
    <dbReference type="NCBI Taxonomy" id="230812"/>
    <lineage>
        <taxon>Eukaryota</taxon>
        <taxon>Fungi</taxon>
        <taxon>Dikarya</taxon>
        <taxon>Basidiomycota</taxon>
        <taxon>Agaricomycotina</taxon>
        <taxon>Agaricomycetes</taxon>
        <taxon>Agaricomycetidae</taxon>
        <taxon>Agaricales</taxon>
        <taxon>Marasmiineae</taxon>
        <taxon>Mycenaceae</taxon>
        <taxon>Mycena</taxon>
    </lineage>
</organism>
<feature type="repeat" description="WD" evidence="3">
    <location>
        <begin position="1207"/>
        <end position="1241"/>
    </location>
</feature>
<dbReference type="Pfam" id="PF00400">
    <property type="entry name" value="WD40"/>
    <property type="match status" value="14"/>
</dbReference>
<dbReference type="EMBL" id="JACAZH010000002">
    <property type="protein sequence ID" value="KAF7374029.1"/>
    <property type="molecule type" value="Genomic_DNA"/>
</dbReference>
<reference evidence="5" key="1">
    <citation type="submission" date="2020-05" db="EMBL/GenBank/DDBJ databases">
        <title>Mycena genomes resolve the evolution of fungal bioluminescence.</title>
        <authorList>
            <person name="Tsai I.J."/>
        </authorList>
    </citation>
    <scope>NUCLEOTIDE SEQUENCE</scope>
    <source>
        <strain evidence="5">160909Yilan</strain>
    </source>
</reference>
<feature type="repeat" description="WD" evidence="3">
    <location>
        <begin position="955"/>
        <end position="996"/>
    </location>
</feature>
<feature type="repeat" description="WD" evidence="3">
    <location>
        <begin position="1039"/>
        <end position="1080"/>
    </location>
</feature>
<name>A0A8H6ZB72_9AGAR</name>
<dbReference type="InterPro" id="IPR015943">
    <property type="entry name" value="WD40/YVTN_repeat-like_dom_sf"/>
</dbReference>
<dbReference type="InterPro" id="IPR019775">
    <property type="entry name" value="WD40_repeat_CS"/>
</dbReference>
<dbReference type="InterPro" id="IPR001680">
    <property type="entry name" value="WD40_rpt"/>
</dbReference>
<dbReference type="SUPFAM" id="SSF50978">
    <property type="entry name" value="WD40 repeat-like"/>
    <property type="match status" value="2"/>
</dbReference>
<dbReference type="Gene3D" id="2.130.10.10">
    <property type="entry name" value="YVTN repeat-like/Quinoprotein amine dehydrogenase"/>
    <property type="match status" value="4"/>
</dbReference>
<dbReference type="InterPro" id="IPR027417">
    <property type="entry name" value="P-loop_NTPase"/>
</dbReference>
<dbReference type="SMART" id="SM00320">
    <property type="entry name" value="WD40"/>
    <property type="match status" value="14"/>
</dbReference>
<dbReference type="Gene3D" id="3.40.50.300">
    <property type="entry name" value="P-loop containing nucleotide triphosphate hydrolases"/>
    <property type="match status" value="1"/>
</dbReference>
<dbReference type="Pfam" id="PF24883">
    <property type="entry name" value="NPHP3_N"/>
    <property type="match status" value="1"/>
</dbReference>
<evidence type="ECO:0000259" key="4">
    <source>
        <dbReference type="Pfam" id="PF24883"/>
    </source>
</evidence>
<evidence type="ECO:0000313" key="5">
    <source>
        <dbReference type="EMBL" id="KAF7374029.1"/>
    </source>
</evidence>
<dbReference type="PANTHER" id="PTHR19848:SF8">
    <property type="entry name" value="F-BOX AND WD REPEAT DOMAIN CONTAINING 7"/>
    <property type="match status" value="1"/>
</dbReference>
<protein>
    <submittedName>
        <fullName evidence="5">WD40 repeat-like protein</fullName>
    </submittedName>
</protein>
<proteinExistence type="predicted"/>
<dbReference type="SMART" id="SM00564">
    <property type="entry name" value="PQQ"/>
    <property type="match status" value="9"/>
</dbReference>
<evidence type="ECO:0000313" key="6">
    <source>
        <dbReference type="Proteomes" id="UP000623467"/>
    </source>
</evidence>
<evidence type="ECO:0000256" key="3">
    <source>
        <dbReference type="PROSITE-ProRule" id="PRU00221"/>
    </source>
</evidence>
<sequence length="1351" mass="147980">MEEFNSMSRGIGASQVYIGNVYGGIGGTGGPGAYGGMGGMGQGPGISAGMMHINNMYGASRQAHTMLLPWLAPRALFNADTVAGASARRACTENTRVGLLSRLKEWAHDSDSSPIFWLSGMAGTGKSTVAYTLCKHWRAQGSLGASFFCSRDDTKARSRISVIPTIVQQLLLLNKPFAHLIEQVPIELIIPASDEHIDELLAKPWSSATSQSDVQLKTKLMVVVIDALDEIENDQGSKLIKQLIQALSGSKGLRGLKFFVTSRPHPRIVDECSSINERAVYHMEDINPREASQDVRRFLDAELADLPAVQLEGITAESGGLFIYASTIVRYLHPPNFVLSPKQKEKRLNMLKTTGSHVTKPHSPYEFLIDSLYRAILTQALPDIGDEVEISKRVLYCVITTCRPLKLSDLAALVVDATEEPDDIAVHNSLQLFYAVLYVSARDRCIYTFHKSFSDFILDPHRSPEYANPARSYFVERTHDCLAIMFKSLHFNFCNLTSSFLFDEDDKGLLERVETSFGSELRYACQYWAAHLASVQQDFQHGQQLTTLLLKFCSLKVLFWMEAMNLMKLDCRLPLHLARNWTLQVPNAELNIYMAASQRLWISFSQSPAMRSTPHLYISSLATELALTTVSDSSALEKWRKHFPGLPLLKYSGILQQRKLMTLTHTSEVFTVAMSPTSTHIVSGLNDSNMWIWDAATGIELMRLKGHTDSVRSVAFSPDAARIVSGSLDKTVRIWDAITGNEVMKIEGHSRQVWSVAFSPDGTQIVSGSYDKTVRIWDATTGNEVMKMEGHTDYVLSVAFSPNGAQIVSGSEDQTVQIWDVTSGKNVMQMKGHRDRVWSVAFSPNSAHVVSGSGDTTVRIWDVATGNEVTKLQGHAFYLRSVAFSPNGAQIVSGSGDETVRIWDSTTGKELTKIEGHGDDVWSVEFSSNGAQIVSGSSDGTIRIWDATIGIQVVKEGHNEEVNSVAFSPNGTQIVSGSEDMTVRIWDPTTGNQAKKMEGHSQRVWSVAFSPDGLHIASGSGDSTVIIWDAGTGEEIRKLEGHSDDVTSIAFSPSSTQVVSGSGDKTVRVWNITTGIEMIKMEGHSDHVSSVAFSLTSAHIVSGSMDNTIQVWDANTGNNIMKVEGHTYHVRSVAFAPNGKQVVSGSSDGTIRIWDVTTGDEVMQMEGLSPEIWSVAFSPNSAQIVSGSNDGSVQIWDAITGSEIMKIQENIGGVLSVTFAPTGIHIMSGSTDSTIRLWDTRCNIQSVGLGTLVGSPTGNVSAGDSDGMRIWQTLTSDQLSCLWHPQENGWVVLSGHADIRLFWYPPEFHSTLPTLPCIQIISTRAQTQLAFDPHSLGLAWKSIFSPQGESQ</sequence>
<feature type="repeat" description="WD" evidence="3">
    <location>
        <begin position="997"/>
        <end position="1038"/>
    </location>
</feature>
<dbReference type="SUPFAM" id="SSF52540">
    <property type="entry name" value="P-loop containing nucleoside triphosphate hydrolases"/>
    <property type="match status" value="1"/>
</dbReference>
<dbReference type="PROSITE" id="PS00678">
    <property type="entry name" value="WD_REPEATS_1"/>
    <property type="match status" value="9"/>
</dbReference>
<dbReference type="InterPro" id="IPR056884">
    <property type="entry name" value="NPHP3-like_N"/>
</dbReference>
<gene>
    <name evidence="5" type="ORF">MSAN_00283600</name>
</gene>
<dbReference type="CDD" id="cd00200">
    <property type="entry name" value="WD40"/>
    <property type="match status" value="2"/>
</dbReference>
<comment type="caution">
    <text evidence="5">The sequence shown here is derived from an EMBL/GenBank/DDBJ whole genome shotgun (WGS) entry which is preliminary data.</text>
</comment>
<feature type="repeat" description="WD" evidence="3">
    <location>
        <begin position="788"/>
        <end position="829"/>
    </location>
</feature>
<dbReference type="PROSITE" id="PS50082">
    <property type="entry name" value="WD_REPEATS_2"/>
    <property type="match status" value="14"/>
</dbReference>
<keyword evidence="6" id="KW-1185">Reference proteome</keyword>
<accession>A0A8H6ZB72</accession>
<feature type="repeat" description="WD" evidence="3">
    <location>
        <begin position="662"/>
        <end position="703"/>
    </location>
</feature>
<dbReference type="PROSITE" id="PS50294">
    <property type="entry name" value="WD_REPEATS_REGION"/>
    <property type="match status" value="14"/>
</dbReference>
<dbReference type="Proteomes" id="UP000623467">
    <property type="component" value="Unassembled WGS sequence"/>
</dbReference>
<dbReference type="InterPro" id="IPR036322">
    <property type="entry name" value="WD40_repeat_dom_sf"/>
</dbReference>
<feature type="repeat" description="WD" evidence="3">
    <location>
        <begin position="746"/>
        <end position="787"/>
    </location>
</feature>
<feature type="repeat" description="WD" evidence="3">
    <location>
        <begin position="1165"/>
        <end position="1206"/>
    </location>
</feature>
<dbReference type="InterPro" id="IPR020472">
    <property type="entry name" value="WD40_PAC1"/>
</dbReference>
<evidence type="ECO:0000256" key="2">
    <source>
        <dbReference type="ARBA" id="ARBA00022737"/>
    </source>
</evidence>
<dbReference type="PANTHER" id="PTHR19848">
    <property type="entry name" value="WD40 REPEAT PROTEIN"/>
    <property type="match status" value="1"/>
</dbReference>
<feature type="repeat" description="WD" evidence="3">
    <location>
        <begin position="1123"/>
        <end position="1164"/>
    </location>
</feature>
<feature type="repeat" description="WD" evidence="3">
    <location>
        <begin position="914"/>
        <end position="946"/>
    </location>
</feature>
<feature type="repeat" description="WD" evidence="3">
    <location>
        <begin position="830"/>
        <end position="871"/>
    </location>
</feature>
<feature type="repeat" description="WD" evidence="3">
    <location>
        <begin position="872"/>
        <end position="913"/>
    </location>
</feature>
<dbReference type="InterPro" id="IPR018391">
    <property type="entry name" value="PQQ_b-propeller_rpt"/>
</dbReference>
<feature type="repeat" description="WD" evidence="3">
    <location>
        <begin position="704"/>
        <end position="745"/>
    </location>
</feature>
<keyword evidence="1 3" id="KW-0853">WD repeat</keyword>
<feature type="repeat" description="WD" evidence="3">
    <location>
        <begin position="1081"/>
        <end position="1122"/>
    </location>
</feature>
<evidence type="ECO:0000256" key="1">
    <source>
        <dbReference type="ARBA" id="ARBA00022574"/>
    </source>
</evidence>
<keyword evidence="2" id="KW-0677">Repeat</keyword>
<dbReference type="OrthoDB" id="3266532at2759"/>
<dbReference type="PRINTS" id="PR00320">
    <property type="entry name" value="GPROTEINBRPT"/>
</dbReference>